<evidence type="ECO:0000256" key="8">
    <source>
        <dbReference type="ARBA" id="ARBA00023242"/>
    </source>
</evidence>
<dbReference type="EMBL" id="ML978716">
    <property type="protein sequence ID" value="KAF2088536.1"/>
    <property type="molecule type" value="Genomic_DNA"/>
</dbReference>
<evidence type="ECO:0000256" key="4">
    <source>
        <dbReference type="ARBA" id="ARBA00022771"/>
    </source>
</evidence>
<dbReference type="PROSITE" id="PS50157">
    <property type="entry name" value="ZINC_FINGER_C2H2_2"/>
    <property type="match status" value="1"/>
</dbReference>
<keyword evidence="5" id="KW-0862">Zinc</keyword>
<dbReference type="OrthoDB" id="6077919at2759"/>
<dbReference type="GO" id="GO:0005634">
    <property type="term" value="C:nucleus"/>
    <property type="evidence" value="ECO:0007669"/>
    <property type="project" value="UniProtKB-SubCell"/>
</dbReference>
<dbReference type="Gene3D" id="3.30.160.60">
    <property type="entry name" value="Classic Zinc Finger"/>
    <property type="match status" value="1"/>
</dbReference>
<evidence type="ECO:0000256" key="6">
    <source>
        <dbReference type="ARBA" id="ARBA00023015"/>
    </source>
</evidence>
<keyword evidence="8" id="KW-0539">Nucleus</keyword>
<evidence type="ECO:0000256" key="1">
    <source>
        <dbReference type="ARBA" id="ARBA00004123"/>
    </source>
</evidence>
<organism evidence="11 12">
    <name type="scientific">Saccharata proteae CBS 121410</name>
    <dbReference type="NCBI Taxonomy" id="1314787"/>
    <lineage>
        <taxon>Eukaryota</taxon>
        <taxon>Fungi</taxon>
        <taxon>Dikarya</taxon>
        <taxon>Ascomycota</taxon>
        <taxon>Pezizomycotina</taxon>
        <taxon>Dothideomycetes</taxon>
        <taxon>Dothideomycetes incertae sedis</taxon>
        <taxon>Botryosphaeriales</taxon>
        <taxon>Saccharataceae</taxon>
        <taxon>Saccharata</taxon>
    </lineage>
</organism>
<proteinExistence type="predicted"/>
<accession>A0A9P4HZS0</accession>
<dbReference type="InterPro" id="IPR036236">
    <property type="entry name" value="Znf_C2H2_sf"/>
</dbReference>
<evidence type="ECO:0000256" key="2">
    <source>
        <dbReference type="ARBA" id="ARBA00022723"/>
    </source>
</evidence>
<reference evidence="11" key="1">
    <citation type="journal article" date="2020" name="Stud. Mycol.">
        <title>101 Dothideomycetes genomes: a test case for predicting lifestyles and emergence of pathogens.</title>
        <authorList>
            <person name="Haridas S."/>
            <person name="Albert R."/>
            <person name="Binder M."/>
            <person name="Bloem J."/>
            <person name="Labutti K."/>
            <person name="Salamov A."/>
            <person name="Andreopoulos B."/>
            <person name="Baker S."/>
            <person name="Barry K."/>
            <person name="Bills G."/>
            <person name="Bluhm B."/>
            <person name="Cannon C."/>
            <person name="Castanera R."/>
            <person name="Culley D."/>
            <person name="Daum C."/>
            <person name="Ezra D."/>
            <person name="Gonzalez J."/>
            <person name="Henrissat B."/>
            <person name="Kuo A."/>
            <person name="Liang C."/>
            <person name="Lipzen A."/>
            <person name="Lutzoni F."/>
            <person name="Magnuson J."/>
            <person name="Mondo S."/>
            <person name="Nolan M."/>
            <person name="Ohm R."/>
            <person name="Pangilinan J."/>
            <person name="Park H.-J."/>
            <person name="Ramirez L."/>
            <person name="Alfaro M."/>
            <person name="Sun H."/>
            <person name="Tritt A."/>
            <person name="Yoshinaga Y."/>
            <person name="Zwiers L.-H."/>
            <person name="Turgeon B."/>
            <person name="Goodwin S."/>
            <person name="Spatafora J."/>
            <person name="Crous P."/>
            <person name="Grigoriev I."/>
        </authorList>
    </citation>
    <scope>NUCLEOTIDE SEQUENCE</scope>
    <source>
        <strain evidence="11">CBS 121410</strain>
    </source>
</reference>
<evidence type="ECO:0000256" key="3">
    <source>
        <dbReference type="ARBA" id="ARBA00022737"/>
    </source>
</evidence>
<name>A0A9P4HZS0_9PEZI</name>
<gene>
    <name evidence="11" type="ORF">K490DRAFT_39519</name>
</gene>
<keyword evidence="2" id="KW-0479">Metal-binding</keyword>
<keyword evidence="3" id="KW-0677">Repeat</keyword>
<evidence type="ECO:0000313" key="12">
    <source>
        <dbReference type="Proteomes" id="UP000799776"/>
    </source>
</evidence>
<dbReference type="FunFam" id="3.30.160.60:FF:000060">
    <property type="entry name" value="zinc finger protein 436"/>
    <property type="match status" value="1"/>
</dbReference>
<keyword evidence="4 9" id="KW-0863">Zinc-finger</keyword>
<dbReference type="Proteomes" id="UP000799776">
    <property type="component" value="Unassembled WGS sequence"/>
</dbReference>
<dbReference type="InterPro" id="IPR013087">
    <property type="entry name" value="Znf_C2H2_type"/>
</dbReference>
<evidence type="ECO:0000259" key="10">
    <source>
        <dbReference type="PROSITE" id="PS50157"/>
    </source>
</evidence>
<protein>
    <recommendedName>
        <fullName evidence="10">C2H2-type domain-containing protein</fullName>
    </recommendedName>
</protein>
<feature type="domain" description="C2H2-type" evidence="10">
    <location>
        <begin position="5"/>
        <end position="32"/>
    </location>
</feature>
<dbReference type="GO" id="GO:0008270">
    <property type="term" value="F:zinc ion binding"/>
    <property type="evidence" value="ECO:0007669"/>
    <property type="project" value="UniProtKB-KW"/>
</dbReference>
<evidence type="ECO:0000256" key="5">
    <source>
        <dbReference type="ARBA" id="ARBA00022833"/>
    </source>
</evidence>
<evidence type="ECO:0000256" key="7">
    <source>
        <dbReference type="ARBA" id="ARBA00023163"/>
    </source>
</evidence>
<evidence type="ECO:0000256" key="9">
    <source>
        <dbReference type="PROSITE-ProRule" id="PRU00042"/>
    </source>
</evidence>
<dbReference type="PROSITE" id="PS00028">
    <property type="entry name" value="ZINC_FINGER_C2H2_1"/>
    <property type="match status" value="1"/>
</dbReference>
<sequence>SQDRYICSTCNKAFSRPSSLRIHSHNHAGETPLPTRWLRQSFQRLQSRRRQKRGYHAIVVSTPKILNVIAR</sequence>
<keyword evidence="6" id="KW-0805">Transcription regulation</keyword>
<keyword evidence="12" id="KW-1185">Reference proteome</keyword>
<feature type="non-terminal residue" evidence="11">
    <location>
        <position position="1"/>
    </location>
</feature>
<keyword evidence="7" id="KW-0804">Transcription</keyword>
<evidence type="ECO:0000313" key="11">
    <source>
        <dbReference type="EMBL" id="KAF2088536.1"/>
    </source>
</evidence>
<comment type="subcellular location">
    <subcellularLocation>
        <location evidence="1">Nucleus</location>
    </subcellularLocation>
</comment>
<dbReference type="AlphaFoldDB" id="A0A9P4HZS0"/>
<comment type="caution">
    <text evidence="11">The sequence shown here is derived from an EMBL/GenBank/DDBJ whole genome shotgun (WGS) entry which is preliminary data.</text>
</comment>
<dbReference type="SUPFAM" id="SSF57667">
    <property type="entry name" value="beta-beta-alpha zinc fingers"/>
    <property type="match status" value="1"/>
</dbReference>